<dbReference type="AlphaFoldDB" id="A0A511UWQ0"/>
<sequence>MQFKKFIIVFLLPYLFLIACSTGSALNINQSEIEYIEITFFKEFAERNTEHYKTIRKSEDIKIFIDAINTSKPINGDVDMPKGDYNLELKFKNGTVDVFHLWIPKDNNPYGTLINKENTAEAYQINKKTAEQIRTIVLK</sequence>
<accession>A0A511UWQ0</accession>
<organism evidence="2 3">
    <name type="scientific">Cerasibacillus quisquiliarum</name>
    <dbReference type="NCBI Taxonomy" id="227865"/>
    <lineage>
        <taxon>Bacteria</taxon>
        <taxon>Bacillati</taxon>
        <taxon>Bacillota</taxon>
        <taxon>Bacilli</taxon>
        <taxon>Bacillales</taxon>
        <taxon>Bacillaceae</taxon>
        <taxon>Cerasibacillus</taxon>
    </lineage>
</organism>
<name>A0A511UWQ0_9BACI</name>
<dbReference type="Proteomes" id="UP000321491">
    <property type="component" value="Unassembled WGS sequence"/>
</dbReference>
<dbReference type="OrthoDB" id="287232at186817"/>
<reference evidence="2 3" key="1">
    <citation type="submission" date="2019-07" db="EMBL/GenBank/DDBJ databases">
        <title>Whole genome shotgun sequence of Cerasibacillus quisquiliarum NBRC 102429.</title>
        <authorList>
            <person name="Hosoyama A."/>
            <person name="Uohara A."/>
            <person name="Ohji S."/>
            <person name="Ichikawa N."/>
        </authorList>
    </citation>
    <scope>NUCLEOTIDE SEQUENCE [LARGE SCALE GENOMIC DNA]</scope>
    <source>
        <strain evidence="2 3">NBRC 102429</strain>
    </source>
</reference>
<dbReference type="InterPro" id="IPR058780">
    <property type="entry name" value="YhfM-like_dom"/>
</dbReference>
<dbReference type="PROSITE" id="PS51257">
    <property type="entry name" value="PROKAR_LIPOPROTEIN"/>
    <property type="match status" value="1"/>
</dbReference>
<comment type="caution">
    <text evidence="2">The sequence shown here is derived from an EMBL/GenBank/DDBJ whole genome shotgun (WGS) entry which is preliminary data.</text>
</comment>
<feature type="domain" description="YhfM-like" evidence="1">
    <location>
        <begin position="49"/>
        <end position="137"/>
    </location>
</feature>
<dbReference type="EMBL" id="BJXW01000007">
    <property type="protein sequence ID" value="GEN30178.1"/>
    <property type="molecule type" value="Genomic_DNA"/>
</dbReference>
<protein>
    <recommendedName>
        <fullName evidence="1">YhfM-like domain-containing protein</fullName>
    </recommendedName>
</protein>
<evidence type="ECO:0000313" key="3">
    <source>
        <dbReference type="Proteomes" id="UP000321491"/>
    </source>
</evidence>
<evidence type="ECO:0000313" key="2">
    <source>
        <dbReference type="EMBL" id="GEN30178.1"/>
    </source>
</evidence>
<evidence type="ECO:0000259" key="1">
    <source>
        <dbReference type="Pfam" id="PF26353"/>
    </source>
</evidence>
<dbReference type="RefSeq" id="WP_146935225.1">
    <property type="nucleotide sequence ID" value="NZ_BJXW01000007.1"/>
</dbReference>
<gene>
    <name evidence="2" type="ORF">CQU01_04160</name>
</gene>
<proteinExistence type="predicted"/>
<dbReference type="Pfam" id="PF26353">
    <property type="entry name" value="YhfM"/>
    <property type="match status" value="1"/>
</dbReference>
<keyword evidence="3" id="KW-1185">Reference proteome</keyword>